<dbReference type="AlphaFoldDB" id="A0A1E5IPW4"/>
<dbReference type="InterPro" id="IPR045275">
    <property type="entry name" value="MscS_archaea/bacteria_type"/>
</dbReference>
<sequence>MTQTLFTILFYIVLFVVLQRLVKNWVQRLSRLKQVSETRSKLVTQYITYLLFVSVACLMIVTLGVEYQQVSLFISSIFAVLGVALVAQWSILSNITAGILIFFVFPYRIGDKIKVVDKDEDISGMITEISLFHILIERDDKVIITYPNNLMLQKGVLKLKGKPAQALSLPDQKDHTQQQSD</sequence>
<evidence type="ECO:0000313" key="7">
    <source>
        <dbReference type="EMBL" id="OEG72556.1"/>
    </source>
</evidence>
<dbReference type="SUPFAM" id="SSF50182">
    <property type="entry name" value="Sm-like ribonucleoproteins"/>
    <property type="match status" value="1"/>
</dbReference>
<comment type="caution">
    <text evidence="5">Lacks conserved residue(s) required for the propagation of feature annotation.</text>
</comment>
<comment type="function">
    <text evidence="5">Mechanosensitive channel that participates in the regulation of osmotic pressure changes within the cell, opening in response to stretch forces in the membrane lipid bilayer, without the need for other proteins. Contributes to normal resistance to hypoosmotic shock. Forms an ion channel of 1.0 nanosiemens conductance with a slight preference for anions.</text>
</comment>
<comment type="subunit">
    <text evidence="5">Homoheptamer.</text>
</comment>
<keyword evidence="5" id="KW-0813">Transport</keyword>
<evidence type="ECO:0000259" key="6">
    <source>
        <dbReference type="Pfam" id="PF00924"/>
    </source>
</evidence>
<keyword evidence="5" id="KW-1003">Cell membrane</keyword>
<reference evidence="7 8" key="1">
    <citation type="submission" date="2016-07" db="EMBL/GenBank/DDBJ databases">
        <title>Whole-genome of two Shewanella species isolated from a digestive organ of sea cucumber Apostichopus japonicus Selenka 1867.</title>
        <authorList>
            <person name="Hong H.-H."/>
            <person name="Choi H."/>
            <person name="Cheon S."/>
            <person name="Oh J.-S."/>
            <person name="Lee H.-G."/>
            <person name="Park C."/>
        </authorList>
    </citation>
    <scope>NUCLEOTIDE SEQUENCE [LARGE SCALE GENOMIC DNA]</scope>
    <source>
        <strain evidence="7 8">CSB03KR</strain>
    </source>
</reference>
<evidence type="ECO:0000256" key="2">
    <source>
        <dbReference type="ARBA" id="ARBA00022692"/>
    </source>
</evidence>
<keyword evidence="2 5" id="KW-0812">Transmembrane</keyword>
<comment type="caution">
    <text evidence="7">The sequence shown here is derived from an EMBL/GenBank/DDBJ whole genome shotgun (WGS) entry which is preliminary data.</text>
</comment>
<proteinExistence type="inferred from homology"/>
<accession>A0A1E5IPW4</accession>
<dbReference type="Gene3D" id="1.10.287.1260">
    <property type="match status" value="1"/>
</dbReference>
<dbReference type="GO" id="GO:0008381">
    <property type="term" value="F:mechanosensitive monoatomic ion channel activity"/>
    <property type="evidence" value="ECO:0007669"/>
    <property type="project" value="InterPro"/>
</dbReference>
<dbReference type="RefSeq" id="WP_069671739.1">
    <property type="nucleotide sequence ID" value="NZ_JAPWGR010000001.1"/>
</dbReference>
<dbReference type="Pfam" id="PF00924">
    <property type="entry name" value="MS_channel_2nd"/>
    <property type="match status" value="1"/>
</dbReference>
<evidence type="ECO:0000256" key="3">
    <source>
        <dbReference type="ARBA" id="ARBA00022989"/>
    </source>
</evidence>
<keyword evidence="5" id="KW-0407">Ion channel</keyword>
<protein>
    <recommendedName>
        <fullName evidence="5">Small-conductance mechanosensitive channel</fullName>
    </recommendedName>
</protein>
<keyword evidence="4 5" id="KW-0472">Membrane</keyword>
<name>A0A1E5IPW4_SHECO</name>
<feature type="transmembrane region" description="Helical" evidence="5">
    <location>
        <begin position="77"/>
        <end position="105"/>
    </location>
</feature>
<gene>
    <name evidence="7" type="ORF">BEL05_09725</name>
</gene>
<feature type="transmembrane region" description="Helical" evidence="5">
    <location>
        <begin position="6"/>
        <end position="22"/>
    </location>
</feature>
<comment type="subcellular location">
    <subcellularLocation>
        <location evidence="5">Cell inner membrane</location>
        <topology evidence="5">Multi-pass membrane protein</topology>
    </subcellularLocation>
    <subcellularLocation>
        <location evidence="1">Membrane</location>
    </subcellularLocation>
</comment>
<dbReference type="EMBL" id="MCBT01000046">
    <property type="protein sequence ID" value="OEG72556.1"/>
    <property type="molecule type" value="Genomic_DNA"/>
</dbReference>
<feature type="transmembrane region" description="Helical" evidence="5">
    <location>
        <begin position="43"/>
        <end position="65"/>
    </location>
</feature>
<organism evidence="7 8">
    <name type="scientific">Shewanella colwelliana</name>
    <name type="common">Alteromonas colwelliana</name>
    <dbReference type="NCBI Taxonomy" id="23"/>
    <lineage>
        <taxon>Bacteria</taxon>
        <taxon>Pseudomonadati</taxon>
        <taxon>Pseudomonadota</taxon>
        <taxon>Gammaproteobacteria</taxon>
        <taxon>Alteromonadales</taxon>
        <taxon>Shewanellaceae</taxon>
        <taxon>Shewanella</taxon>
    </lineage>
</organism>
<dbReference type="STRING" id="23.BEL05_09725"/>
<dbReference type="PANTHER" id="PTHR30221">
    <property type="entry name" value="SMALL-CONDUCTANCE MECHANOSENSITIVE CHANNEL"/>
    <property type="match status" value="1"/>
</dbReference>
<dbReference type="GO" id="GO:0005886">
    <property type="term" value="C:plasma membrane"/>
    <property type="evidence" value="ECO:0007669"/>
    <property type="project" value="UniProtKB-SubCell"/>
</dbReference>
<evidence type="ECO:0000256" key="4">
    <source>
        <dbReference type="ARBA" id="ARBA00023136"/>
    </source>
</evidence>
<dbReference type="Gene3D" id="2.30.30.60">
    <property type="match status" value="1"/>
</dbReference>
<dbReference type="InterPro" id="IPR010920">
    <property type="entry name" value="LSM_dom_sf"/>
</dbReference>
<dbReference type="InterPro" id="IPR023408">
    <property type="entry name" value="MscS_beta-dom_sf"/>
</dbReference>
<dbReference type="PANTHER" id="PTHR30221:SF8">
    <property type="entry name" value="SMALL-CONDUCTANCE MECHANOSENSITIVE CHANNEL"/>
    <property type="match status" value="1"/>
</dbReference>
<keyword evidence="5" id="KW-0406">Ion transport</keyword>
<keyword evidence="5" id="KW-0997">Cell inner membrane</keyword>
<evidence type="ECO:0000256" key="1">
    <source>
        <dbReference type="ARBA" id="ARBA00004370"/>
    </source>
</evidence>
<comment type="similarity">
    <text evidence="5">Belongs to the MscS (TC 1.A.23) family.</text>
</comment>
<evidence type="ECO:0000313" key="8">
    <source>
        <dbReference type="Proteomes" id="UP000095230"/>
    </source>
</evidence>
<dbReference type="OrthoDB" id="5705501at2"/>
<dbReference type="InterPro" id="IPR006685">
    <property type="entry name" value="MscS_channel_2nd"/>
</dbReference>
<dbReference type="Proteomes" id="UP000095230">
    <property type="component" value="Unassembled WGS sequence"/>
</dbReference>
<feature type="domain" description="Mechanosensitive ion channel MscS" evidence="6">
    <location>
        <begin position="91"/>
        <end position="153"/>
    </location>
</feature>
<evidence type="ECO:0000256" key="5">
    <source>
        <dbReference type="RuleBase" id="RU369025"/>
    </source>
</evidence>
<keyword evidence="3 5" id="KW-1133">Transmembrane helix</keyword>